<dbReference type="Gene3D" id="3.40.630.30">
    <property type="match status" value="1"/>
</dbReference>
<dbReference type="PATRIC" id="fig|267850.7.peg.1050"/>
<dbReference type="SUPFAM" id="SSF55729">
    <property type="entry name" value="Acyl-CoA N-acyltransferases (Nat)"/>
    <property type="match status" value="1"/>
</dbReference>
<dbReference type="PANTHER" id="PTHR43420:SF44">
    <property type="entry name" value="ACETYLTRANSFERASE YPEA"/>
    <property type="match status" value="1"/>
</dbReference>
<comment type="function">
    <text evidence="5">Acetylates the N-terminal alanine of ribosomal protein bS18.</text>
</comment>
<dbReference type="InterPro" id="IPR050680">
    <property type="entry name" value="YpeA/RimI_acetyltransf"/>
</dbReference>
<sequence>MNLEPLDNRWLEPARALEAHCFEDAWSVALWHRFLPQSYVLIAQDQLIGYAQCSKVLDEAELLRIAISPAYRRQGMGRQLLQQLCEQLRQQDIQRLMLEVRESNRAALALYQSCGFQLDGRRTGYYDTAIPGVHEDALLFGLDLLSLQVSD</sequence>
<dbReference type="InterPro" id="IPR000182">
    <property type="entry name" value="GNAT_dom"/>
</dbReference>
<comment type="similarity">
    <text evidence="1 5">Belongs to the acetyltransferase family. RimI subfamily.</text>
</comment>
<dbReference type="OrthoDB" id="9796919at2"/>
<protein>
    <recommendedName>
        <fullName evidence="5">[Ribosomal protein bS18]-alanine N-acetyltransferase</fullName>
        <ecNumber evidence="5">2.3.1.266</ecNumber>
    </recommendedName>
</protein>
<dbReference type="NCBIfam" id="TIGR01575">
    <property type="entry name" value="rimI"/>
    <property type="match status" value="1"/>
</dbReference>
<evidence type="ECO:0000313" key="8">
    <source>
        <dbReference type="Proteomes" id="UP000027318"/>
    </source>
</evidence>
<dbReference type="InterPro" id="IPR016181">
    <property type="entry name" value="Acyl_CoA_acyltransferase"/>
</dbReference>
<comment type="catalytic activity">
    <reaction evidence="5">
        <text>N-terminal L-alanyl-[ribosomal protein bS18] + acetyl-CoA = N-terminal N(alpha)-acetyl-L-alanyl-[ribosomal protein bS18] + CoA + H(+)</text>
        <dbReference type="Rhea" id="RHEA:43756"/>
        <dbReference type="Rhea" id="RHEA-COMP:10676"/>
        <dbReference type="Rhea" id="RHEA-COMP:10677"/>
        <dbReference type="ChEBI" id="CHEBI:15378"/>
        <dbReference type="ChEBI" id="CHEBI:57287"/>
        <dbReference type="ChEBI" id="CHEBI:57288"/>
        <dbReference type="ChEBI" id="CHEBI:64718"/>
        <dbReference type="ChEBI" id="CHEBI:83683"/>
        <dbReference type="EC" id="2.3.1.266"/>
    </reaction>
</comment>
<evidence type="ECO:0000256" key="4">
    <source>
        <dbReference type="ARBA" id="ARBA00023315"/>
    </source>
</evidence>
<feature type="domain" description="N-acetyltransferase" evidence="6">
    <location>
        <begin position="1"/>
        <end position="145"/>
    </location>
</feature>
<evidence type="ECO:0000256" key="2">
    <source>
        <dbReference type="ARBA" id="ARBA00022490"/>
    </source>
</evidence>
<dbReference type="Proteomes" id="UP000027318">
    <property type="component" value="Unassembled WGS sequence"/>
</dbReference>
<dbReference type="Pfam" id="PF00583">
    <property type="entry name" value="Acetyltransf_1"/>
    <property type="match status" value="1"/>
</dbReference>
<dbReference type="PROSITE" id="PS51186">
    <property type="entry name" value="GNAT"/>
    <property type="match status" value="1"/>
</dbReference>
<comment type="caution">
    <text evidence="7">The sequence shown here is derived from an EMBL/GenBank/DDBJ whole genome shotgun (WGS) entry which is preliminary data.</text>
</comment>
<evidence type="ECO:0000313" key="7">
    <source>
        <dbReference type="EMBL" id="KDE40464.1"/>
    </source>
</evidence>
<keyword evidence="3 7" id="KW-0808">Transferase</keyword>
<dbReference type="GO" id="GO:0008999">
    <property type="term" value="F:protein-N-terminal-alanine acetyltransferase activity"/>
    <property type="evidence" value="ECO:0007669"/>
    <property type="project" value="UniProtKB-EC"/>
</dbReference>
<dbReference type="AlphaFoldDB" id="A0A063Y491"/>
<dbReference type="STRING" id="267850.ADINL_1056"/>
<evidence type="ECO:0000256" key="5">
    <source>
        <dbReference type="RuleBase" id="RU363094"/>
    </source>
</evidence>
<dbReference type="PANTHER" id="PTHR43420">
    <property type="entry name" value="ACETYLTRANSFERASE"/>
    <property type="match status" value="1"/>
</dbReference>
<dbReference type="CDD" id="cd04301">
    <property type="entry name" value="NAT_SF"/>
    <property type="match status" value="1"/>
</dbReference>
<dbReference type="InterPro" id="IPR006464">
    <property type="entry name" value="AcTrfase_RimI/Ard1"/>
</dbReference>
<keyword evidence="4 7" id="KW-0012">Acyltransferase</keyword>
<evidence type="ECO:0000259" key="6">
    <source>
        <dbReference type="PROSITE" id="PS51186"/>
    </source>
</evidence>
<gene>
    <name evidence="7" type="ORF">ADINL_1056</name>
</gene>
<comment type="subcellular location">
    <subcellularLocation>
        <location evidence="5">Cytoplasm</location>
    </subcellularLocation>
</comment>
<reference evidence="7 8" key="1">
    <citation type="journal article" date="2005" name="Int. J. Syst. Evol. Microbiol.">
        <title>Nitrincola lacisaponensis gen. nov., sp. nov., a novel alkaliphilic bacterium isolated from an alkaline, saline lake.</title>
        <authorList>
            <person name="Dimitriu P.A."/>
            <person name="Shukla S.K."/>
            <person name="Conradt J."/>
            <person name="Marquez M.C."/>
            <person name="Ventosa A."/>
            <person name="Maglia A."/>
            <person name="Peyton B.M."/>
            <person name="Pinkart H.C."/>
            <person name="Mormile M.R."/>
        </authorList>
    </citation>
    <scope>NUCLEOTIDE SEQUENCE [LARGE SCALE GENOMIC DNA]</scope>
    <source>
        <strain evidence="7 8">4CA</strain>
    </source>
</reference>
<dbReference type="EMBL" id="JMSZ01000016">
    <property type="protein sequence ID" value="KDE40464.1"/>
    <property type="molecule type" value="Genomic_DNA"/>
</dbReference>
<evidence type="ECO:0000256" key="1">
    <source>
        <dbReference type="ARBA" id="ARBA00005395"/>
    </source>
</evidence>
<evidence type="ECO:0000256" key="3">
    <source>
        <dbReference type="ARBA" id="ARBA00022679"/>
    </source>
</evidence>
<keyword evidence="2 5" id="KW-0963">Cytoplasm</keyword>
<name>A0A063Y491_9GAMM</name>
<dbReference type="GO" id="GO:0005737">
    <property type="term" value="C:cytoplasm"/>
    <property type="evidence" value="ECO:0007669"/>
    <property type="project" value="UniProtKB-SubCell"/>
</dbReference>
<organism evidence="7 8">
    <name type="scientific">Nitrincola lacisaponensis</name>
    <dbReference type="NCBI Taxonomy" id="267850"/>
    <lineage>
        <taxon>Bacteria</taxon>
        <taxon>Pseudomonadati</taxon>
        <taxon>Pseudomonadota</taxon>
        <taxon>Gammaproteobacteria</taxon>
        <taxon>Oceanospirillales</taxon>
        <taxon>Oceanospirillaceae</taxon>
        <taxon>Nitrincola</taxon>
    </lineage>
</organism>
<dbReference type="EC" id="2.3.1.266" evidence="5"/>
<keyword evidence="8" id="KW-1185">Reference proteome</keyword>
<proteinExistence type="inferred from homology"/>
<accession>A0A063Y491</accession>
<dbReference type="RefSeq" id="WP_051632579.1">
    <property type="nucleotide sequence ID" value="NZ_JBKBNO010000001.1"/>
</dbReference>